<evidence type="ECO:0000313" key="2">
    <source>
        <dbReference type="EMBL" id="NHC37290.1"/>
    </source>
</evidence>
<protein>
    <submittedName>
        <fullName evidence="2">Precorrin-3B methylase</fullName>
    </submittedName>
</protein>
<dbReference type="RefSeq" id="WP_039716139.1">
    <property type="nucleotide sequence ID" value="NZ_JTJC03000007.1"/>
</dbReference>
<dbReference type="GO" id="GO:0032259">
    <property type="term" value="P:methylation"/>
    <property type="evidence" value="ECO:0007669"/>
    <property type="project" value="UniProtKB-KW"/>
</dbReference>
<keyword evidence="2" id="KW-0808">Transferase</keyword>
<dbReference type="OrthoDB" id="531960at2"/>
<feature type="region of interest" description="Disordered" evidence="1">
    <location>
        <begin position="74"/>
        <end position="95"/>
    </location>
</feature>
<keyword evidence="3" id="KW-1185">Reference proteome</keyword>
<accession>A0A9X5I6P7</accession>
<feature type="compositionally biased region" description="Basic residues" evidence="1">
    <location>
        <begin position="85"/>
        <end position="95"/>
    </location>
</feature>
<keyword evidence="2" id="KW-0489">Methyltransferase</keyword>
<comment type="caution">
    <text evidence="2">The sequence shown here is derived from an EMBL/GenBank/DDBJ whole genome shotgun (WGS) entry which is preliminary data.</text>
</comment>
<evidence type="ECO:0000313" key="3">
    <source>
        <dbReference type="Proteomes" id="UP000031532"/>
    </source>
</evidence>
<name>A0A9X5I6P7_9CYAN</name>
<dbReference type="AlphaFoldDB" id="A0A9X5I6P7"/>
<reference evidence="2 3" key="1">
    <citation type="journal article" date="2015" name="Genome Announc.">
        <title>Draft Genome Sequence of the Terrestrial Cyanobacterium Scytonema millei VB511283, Isolated from Eastern India.</title>
        <authorList>
            <person name="Sen D."/>
            <person name="Chandrababunaidu M.M."/>
            <person name="Singh D."/>
            <person name="Sanghi N."/>
            <person name="Ghorai A."/>
            <person name="Mishra G.P."/>
            <person name="Madduluri M."/>
            <person name="Adhikary S.P."/>
            <person name="Tripathy S."/>
        </authorList>
    </citation>
    <scope>NUCLEOTIDE SEQUENCE [LARGE SCALE GENOMIC DNA]</scope>
    <source>
        <strain evidence="2 3">VB511283</strain>
    </source>
</reference>
<proteinExistence type="predicted"/>
<organism evidence="2 3">
    <name type="scientific">Scytonema millei VB511283</name>
    <dbReference type="NCBI Taxonomy" id="1245923"/>
    <lineage>
        <taxon>Bacteria</taxon>
        <taxon>Bacillati</taxon>
        <taxon>Cyanobacteriota</taxon>
        <taxon>Cyanophyceae</taxon>
        <taxon>Nostocales</taxon>
        <taxon>Scytonemataceae</taxon>
        <taxon>Scytonema</taxon>
    </lineage>
</organism>
<dbReference type="Proteomes" id="UP000031532">
    <property type="component" value="Unassembled WGS sequence"/>
</dbReference>
<dbReference type="EMBL" id="JTJC03000007">
    <property type="protein sequence ID" value="NHC37290.1"/>
    <property type="molecule type" value="Genomic_DNA"/>
</dbReference>
<evidence type="ECO:0000256" key="1">
    <source>
        <dbReference type="SAM" id="MobiDB-lite"/>
    </source>
</evidence>
<sequence>MTKEKPLSEAALIKEVCRRIRVARSYWDAHNNAACRGERDRALALYNTLTPEQKDQIPQVLRVWLRYRSEKYFGSHRTPPQAKVKSQKSKVRSRN</sequence>
<gene>
    <name evidence="2" type="ORF">QH73_0022065</name>
</gene>
<dbReference type="GO" id="GO:0008168">
    <property type="term" value="F:methyltransferase activity"/>
    <property type="evidence" value="ECO:0007669"/>
    <property type="project" value="UniProtKB-KW"/>
</dbReference>